<feature type="compositionally biased region" description="Low complexity" evidence="6">
    <location>
        <begin position="369"/>
        <end position="391"/>
    </location>
</feature>
<feature type="compositionally biased region" description="Polar residues" evidence="6">
    <location>
        <begin position="422"/>
        <end position="432"/>
    </location>
</feature>
<dbReference type="PANTHER" id="PTHR24348:SF22">
    <property type="entry name" value="NON-SPECIFIC SERINE_THREONINE PROTEIN KINASE"/>
    <property type="match status" value="1"/>
</dbReference>
<dbReference type="SMART" id="SM00220">
    <property type="entry name" value="S_TKc"/>
    <property type="match status" value="1"/>
</dbReference>
<protein>
    <submittedName>
        <fullName evidence="8">Serine/threonine protein kinase</fullName>
    </submittedName>
</protein>
<reference evidence="8 9" key="1">
    <citation type="submission" date="2018-07" db="EMBL/GenBank/DDBJ databases">
        <title>The complete nuclear genome of the prasinophyte Chloropicon primus (CCMP1205).</title>
        <authorList>
            <person name="Pombert J.-F."/>
            <person name="Otis C."/>
            <person name="Turmel M."/>
            <person name="Lemieux C."/>
        </authorList>
    </citation>
    <scope>NUCLEOTIDE SEQUENCE [LARGE SCALE GENOMIC DNA]</scope>
    <source>
        <strain evidence="8 9">CCMP1205</strain>
    </source>
</reference>
<dbReference type="GO" id="GO:0016020">
    <property type="term" value="C:membrane"/>
    <property type="evidence" value="ECO:0007669"/>
    <property type="project" value="TreeGrafter"/>
</dbReference>
<dbReference type="PROSITE" id="PS50011">
    <property type="entry name" value="PROTEIN_KINASE_DOM"/>
    <property type="match status" value="1"/>
</dbReference>
<evidence type="ECO:0000313" key="9">
    <source>
        <dbReference type="Proteomes" id="UP000316726"/>
    </source>
</evidence>
<accession>A0A5B8MEU9</accession>
<dbReference type="CDD" id="cd14009">
    <property type="entry name" value="STKc_ATG1_ULK_like"/>
    <property type="match status" value="1"/>
</dbReference>
<dbReference type="GO" id="GO:0005776">
    <property type="term" value="C:autophagosome"/>
    <property type="evidence" value="ECO:0007669"/>
    <property type="project" value="TreeGrafter"/>
</dbReference>
<evidence type="ECO:0000256" key="2">
    <source>
        <dbReference type="ARBA" id="ARBA00022741"/>
    </source>
</evidence>
<dbReference type="FunFam" id="3.30.200.20:FF:000042">
    <property type="entry name" value="Aurora kinase A"/>
    <property type="match status" value="1"/>
</dbReference>
<evidence type="ECO:0000256" key="3">
    <source>
        <dbReference type="ARBA" id="ARBA00022777"/>
    </source>
</evidence>
<evidence type="ECO:0000256" key="4">
    <source>
        <dbReference type="ARBA" id="ARBA00022840"/>
    </source>
</evidence>
<keyword evidence="3 8" id="KW-0418">Kinase</keyword>
<dbReference type="PANTHER" id="PTHR24348">
    <property type="entry name" value="SERINE/THREONINE-PROTEIN KINASE UNC-51-RELATED"/>
    <property type="match status" value="1"/>
</dbReference>
<feature type="region of interest" description="Disordered" evidence="6">
    <location>
        <begin position="413"/>
        <end position="436"/>
    </location>
</feature>
<dbReference type="GO" id="GO:0000045">
    <property type="term" value="P:autophagosome assembly"/>
    <property type="evidence" value="ECO:0007669"/>
    <property type="project" value="TreeGrafter"/>
</dbReference>
<dbReference type="STRING" id="1764295.A0A5B8MEU9"/>
<dbReference type="PROSITE" id="PS00108">
    <property type="entry name" value="PROTEIN_KINASE_ST"/>
    <property type="match status" value="1"/>
</dbReference>
<dbReference type="InterPro" id="IPR045269">
    <property type="entry name" value="Atg1-like"/>
</dbReference>
<dbReference type="GO" id="GO:0005829">
    <property type="term" value="C:cytosol"/>
    <property type="evidence" value="ECO:0007669"/>
    <property type="project" value="TreeGrafter"/>
</dbReference>
<evidence type="ECO:0000259" key="7">
    <source>
        <dbReference type="PROSITE" id="PS50011"/>
    </source>
</evidence>
<keyword evidence="4 5" id="KW-0067">ATP-binding</keyword>
<dbReference type="GO" id="GO:0004674">
    <property type="term" value="F:protein serine/threonine kinase activity"/>
    <property type="evidence" value="ECO:0007669"/>
    <property type="project" value="UniProtKB-KW"/>
</dbReference>
<proteinExistence type="predicted"/>
<feature type="binding site" evidence="5">
    <location>
        <position position="42"/>
    </location>
    <ligand>
        <name>ATP</name>
        <dbReference type="ChEBI" id="CHEBI:30616"/>
    </ligand>
</feature>
<evidence type="ECO:0000256" key="5">
    <source>
        <dbReference type="PROSITE-ProRule" id="PRU10141"/>
    </source>
</evidence>
<keyword evidence="1" id="KW-0808">Transferase</keyword>
<name>A0A5B8MEU9_9CHLO</name>
<dbReference type="Gene3D" id="1.10.510.10">
    <property type="entry name" value="Transferase(Phosphotransferase) domain 1"/>
    <property type="match status" value="1"/>
</dbReference>
<evidence type="ECO:0000256" key="1">
    <source>
        <dbReference type="ARBA" id="ARBA00022679"/>
    </source>
</evidence>
<evidence type="ECO:0000256" key="6">
    <source>
        <dbReference type="SAM" id="MobiDB-lite"/>
    </source>
</evidence>
<dbReference type="InterPro" id="IPR011009">
    <property type="entry name" value="Kinase-like_dom_sf"/>
</dbReference>
<evidence type="ECO:0000313" key="8">
    <source>
        <dbReference type="EMBL" id="QDZ17852.1"/>
    </source>
</evidence>
<dbReference type="GO" id="GO:0000407">
    <property type="term" value="C:phagophore assembly site"/>
    <property type="evidence" value="ECO:0007669"/>
    <property type="project" value="TreeGrafter"/>
</dbReference>
<keyword evidence="8" id="KW-0723">Serine/threonine-protein kinase</keyword>
<feature type="region of interest" description="Disordered" evidence="6">
    <location>
        <begin position="300"/>
        <end position="355"/>
    </location>
</feature>
<dbReference type="OrthoDB" id="346907at2759"/>
<dbReference type="InterPro" id="IPR000719">
    <property type="entry name" value="Prot_kinase_dom"/>
</dbReference>
<feature type="domain" description="Protein kinase" evidence="7">
    <location>
        <begin position="13"/>
        <end position="273"/>
    </location>
</feature>
<dbReference type="EMBL" id="CP031034">
    <property type="protein sequence ID" value="QDZ17852.1"/>
    <property type="molecule type" value="Genomic_DNA"/>
</dbReference>
<dbReference type="GO" id="GO:0010506">
    <property type="term" value="P:regulation of autophagy"/>
    <property type="evidence" value="ECO:0007669"/>
    <property type="project" value="InterPro"/>
</dbReference>
<keyword evidence="2 5" id="KW-0547">Nucleotide-binding</keyword>
<feature type="compositionally biased region" description="Polar residues" evidence="6">
    <location>
        <begin position="346"/>
        <end position="355"/>
    </location>
</feature>
<dbReference type="PROSITE" id="PS00107">
    <property type="entry name" value="PROTEIN_KINASE_ATP"/>
    <property type="match status" value="1"/>
</dbReference>
<dbReference type="AlphaFoldDB" id="A0A5B8MEU9"/>
<keyword evidence="9" id="KW-1185">Reference proteome</keyword>
<sequence length="638" mass="70715">MASSSGKKEVDKWTLTEVIGHGSFAKVWKAVHKETNHVAAVKEINTERLNKKLLESLASEIAVLQRVNHPHIVNLYETIKRPEKSRIYLVLEYCQGGDLSHFVKKNGRLGEERVLYFMRQLCSGLKHLRSLNLMHRDLKPQNLLLSTSKDEEGKVVLKIADFGFARDLSIHGLADTLCGSPLYMAPEILQYKQYDVKADLWSVGAILFELVSGVPPYTGSNHIQLLKSIEQKEARLPLDLELSVPCRHLIKCLLEKNPIQRLSFEGLFSHPFITGDTKSLEVDQLSRHFQGHSISRSITYKAQAVSRSQGRRHSGGASGRKGVGEEADPTQPKKKVSPGLAPPSERSAQGNSQCSSLEKEYVLIESPGPNQASSASSQQSSSQQSRPNSSSLRTRGMSLGSTDMFRQYAVKSTLKGSGPESAPSTPKKSNFNLPIHRPESNLERILLLEKCATIIDSQASNQEDNSNAFALYLFSAKLLETCCRLIQTELSSASEKAPAEDDEGNDINFDEFQKSTLVKMEDQLVKAQTLAETRLIPTDSSHNNTIPDPLDLIYKEALAIARKGAVEEIMGNYASGAESYFCALNLLFFICTEAKEIAFDPPLTLDQAEQARVYNYTLNIQERYTACAAQNSALSPQE</sequence>
<organism evidence="8 9">
    <name type="scientific">Chloropicon primus</name>
    <dbReference type="NCBI Taxonomy" id="1764295"/>
    <lineage>
        <taxon>Eukaryota</taxon>
        <taxon>Viridiplantae</taxon>
        <taxon>Chlorophyta</taxon>
        <taxon>Chloropicophyceae</taxon>
        <taxon>Chloropicales</taxon>
        <taxon>Chloropicaceae</taxon>
        <taxon>Chloropicon</taxon>
    </lineage>
</organism>
<dbReference type="GO" id="GO:0005524">
    <property type="term" value="F:ATP binding"/>
    <property type="evidence" value="ECO:0007669"/>
    <property type="project" value="UniProtKB-UniRule"/>
</dbReference>
<dbReference type="Pfam" id="PF00069">
    <property type="entry name" value="Pkinase"/>
    <property type="match status" value="1"/>
</dbReference>
<gene>
    <name evidence="8" type="ORF">A3770_01p03700</name>
</gene>
<feature type="region of interest" description="Disordered" evidence="6">
    <location>
        <begin position="367"/>
        <end position="401"/>
    </location>
</feature>
<dbReference type="InterPro" id="IPR008271">
    <property type="entry name" value="Ser/Thr_kinase_AS"/>
</dbReference>
<dbReference type="SUPFAM" id="SSF56112">
    <property type="entry name" value="Protein kinase-like (PK-like)"/>
    <property type="match status" value="1"/>
</dbReference>
<dbReference type="FunFam" id="1.10.510.10:FF:000571">
    <property type="entry name" value="Maternal embryonic leucine zipper kinase"/>
    <property type="match status" value="1"/>
</dbReference>
<dbReference type="InterPro" id="IPR017441">
    <property type="entry name" value="Protein_kinase_ATP_BS"/>
</dbReference>
<dbReference type="Proteomes" id="UP000316726">
    <property type="component" value="Chromosome 1"/>
</dbReference>